<dbReference type="InterPro" id="IPR005135">
    <property type="entry name" value="Endo/exonuclease/phosphatase"/>
</dbReference>
<dbReference type="GeneID" id="108670415"/>
<dbReference type="PANTHER" id="PTHR33395:SF22">
    <property type="entry name" value="REVERSE TRANSCRIPTASE DOMAIN-CONTAINING PROTEIN"/>
    <property type="match status" value="1"/>
</dbReference>
<evidence type="ECO:0000259" key="1">
    <source>
        <dbReference type="PROSITE" id="PS50878"/>
    </source>
</evidence>
<gene>
    <name evidence="3" type="primary">LOC108670415</name>
</gene>
<evidence type="ECO:0000313" key="3">
    <source>
        <dbReference type="RefSeq" id="XP_018013379.1"/>
    </source>
</evidence>
<dbReference type="PROSITE" id="PS50878">
    <property type="entry name" value="RT_POL"/>
    <property type="match status" value="1"/>
</dbReference>
<dbReference type="Pfam" id="PF00078">
    <property type="entry name" value="RVT_1"/>
    <property type="match status" value="1"/>
</dbReference>
<organism evidence="2 3">
    <name type="scientific">Hyalella azteca</name>
    <name type="common">Amphipod</name>
    <dbReference type="NCBI Taxonomy" id="294128"/>
    <lineage>
        <taxon>Eukaryota</taxon>
        <taxon>Metazoa</taxon>
        <taxon>Ecdysozoa</taxon>
        <taxon>Arthropoda</taxon>
        <taxon>Crustacea</taxon>
        <taxon>Multicrustacea</taxon>
        <taxon>Malacostraca</taxon>
        <taxon>Eumalacostraca</taxon>
        <taxon>Peracarida</taxon>
        <taxon>Amphipoda</taxon>
        <taxon>Senticaudata</taxon>
        <taxon>Talitrida</taxon>
        <taxon>Talitroidea</taxon>
        <taxon>Hyalellidae</taxon>
        <taxon>Hyalella</taxon>
    </lineage>
</organism>
<dbReference type="GO" id="GO:0031012">
    <property type="term" value="C:extracellular matrix"/>
    <property type="evidence" value="ECO:0007669"/>
    <property type="project" value="TreeGrafter"/>
</dbReference>
<dbReference type="PANTHER" id="PTHR33395">
    <property type="entry name" value="TRANSCRIPTASE, PUTATIVE-RELATED-RELATED"/>
    <property type="match status" value="1"/>
</dbReference>
<dbReference type="Pfam" id="PF14529">
    <property type="entry name" value="Exo_endo_phos_2"/>
    <property type="match status" value="1"/>
</dbReference>
<dbReference type="OrthoDB" id="6382830at2759"/>
<dbReference type="OMA" id="RNICKRI"/>
<keyword evidence="2" id="KW-1185">Reference proteome</keyword>
<dbReference type="GO" id="GO:0061343">
    <property type="term" value="P:cell adhesion involved in heart morphogenesis"/>
    <property type="evidence" value="ECO:0007669"/>
    <property type="project" value="TreeGrafter"/>
</dbReference>
<dbReference type="Proteomes" id="UP000694843">
    <property type="component" value="Unplaced"/>
</dbReference>
<dbReference type="AlphaFoldDB" id="A0A8B7NIB1"/>
<dbReference type="InterPro" id="IPR036691">
    <property type="entry name" value="Endo/exonu/phosph_ase_sf"/>
</dbReference>
<reference evidence="3" key="1">
    <citation type="submission" date="2025-08" db="UniProtKB">
        <authorList>
            <consortium name="RefSeq"/>
        </authorList>
    </citation>
    <scope>IDENTIFICATION</scope>
    <source>
        <tissue evidence="3">Whole organism</tissue>
    </source>
</reference>
<accession>A0A8B7NIB1</accession>
<dbReference type="InterPro" id="IPR000477">
    <property type="entry name" value="RT_dom"/>
</dbReference>
<dbReference type="GO" id="GO:0007508">
    <property type="term" value="P:larval heart development"/>
    <property type="evidence" value="ECO:0007669"/>
    <property type="project" value="TreeGrafter"/>
</dbReference>
<evidence type="ECO:0000313" key="2">
    <source>
        <dbReference type="Proteomes" id="UP000694843"/>
    </source>
</evidence>
<dbReference type="RefSeq" id="XP_018013379.1">
    <property type="nucleotide sequence ID" value="XM_018157890.1"/>
</dbReference>
<dbReference type="Gene3D" id="3.60.10.10">
    <property type="entry name" value="Endonuclease/exonuclease/phosphatase"/>
    <property type="match status" value="1"/>
</dbReference>
<proteinExistence type="predicted"/>
<dbReference type="KEGG" id="hazt:108670415"/>
<dbReference type="SUPFAM" id="SSF56219">
    <property type="entry name" value="DNase I-like"/>
    <property type="match status" value="1"/>
</dbReference>
<sequence>MMNKRDEIQALIETHQPAVLGITEVKPKNNRFTIEECEVAYKGYEIFHNLGKPGRGIALYVKSDLKPSVCDSLDSDFAESVFVECRLSGNEQLLIGLIYRSPSSTADNTAKLNKLLQQAADLKPSHLLIMGDFNFPELDWNTEKSEAGPAHPATVFLRATKDAFLLQHQKLPTRYRVGQKANVLDLVFTNRDDMINDVTTTAGVGKSDHFLLIINVNCDYDVAPRQARYNYKKTDFTVLTQELEMVDWVTELTELSVNDVWLRIKEHLHGAVEKSTPKSSTSGRRGKSWMDTSTLASVRKKHQLFRRWLQTRVGADYQAYIKARNQARKKCRTAQKKQEESVARESKRNPKAFWAFVKSKTKTRSGVADLKKPDGTKTSNDLEKAELLNSFFQSVFTKVDPGPLPPPPSVPHEQTLENFVIEEEDVRKVLANLKVDKAPGPDGISPLVLAKAANILAKPICLLFRQSLESGEIPNDWRQAVVSPIFKKGNRSDASNYRLVSLTSILCKCMEKLVRNSVTTHLLANNLICKEQHGFVAGRSCTTQLLETLDEWTEILDDGGSVDVIYTDFQKAFDTVPHRRLLLKLQALGVSGRILSWISAFLSDRRQRVVINGVPSTEASVWSGIPQGSCLGPLLFVVFINDLPDSVSSSVKMFADDTKVYQRSDIAGATAEIQNDIDKLQRWSDDWLLRFHPQKCSVLKLGAKKSDANYYMKSKDANGDDCILQLAESEAEKDLACNCHFIIAGKINVTVRRNICKRIPETCRLMSGITGTAQGSV</sequence>
<feature type="domain" description="Reverse transcriptase" evidence="1">
    <location>
        <begin position="466"/>
        <end position="715"/>
    </location>
</feature>
<dbReference type="CDD" id="cd01650">
    <property type="entry name" value="RT_nLTR_like"/>
    <property type="match status" value="1"/>
</dbReference>
<protein>
    <submittedName>
        <fullName evidence="3">Uncharacterized protein LOC108670415</fullName>
    </submittedName>
</protein>
<name>A0A8B7NIB1_HYAAZ</name>
<dbReference type="GO" id="GO:0003824">
    <property type="term" value="F:catalytic activity"/>
    <property type="evidence" value="ECO:0007669"/>
    <property type="project" value="InterPro"/>
</dbReference>